<keyword evidence="1" id="KW-0472">Membrane</keyword>
<proteinExistence type="predicted"/>
<keyword evidence="1" id="KW-0812">Transmembrane</keyword>
<evidence type="ECO:0000313" key="2">
    <source>
        <dbReference type="EMBL" id="PIW15880.1"/>
    </source>
</evidence>
<accession>A0A2M7G264</accession>
<feature type="transmembrane region" description="Helical" evidence="1">
    <location>
        <begin position="109"/>
        <end position="130"/>
    </location>
</feature>
<name>A0A2M7G264_9BACT</name>
<evidence type="ECO:0000256" key="1">
    <source>
        <dbReference type="SAM" id="Phobius"/>
    </source>
</evidence>
<feature type="transmembrane region" description="Helical" evidence="1">
    <location>
        <begin position="206"/>
        <end position="225"/>
    </location>
</feature>
<reference evidence="2 3" key="1">
    <citation type="submission" date="2017-09" db="EMBL/GenBank/DDBJ databases">
        <title>Depth-based differentiation of microbial function through sediment-hosted aquifers and enrichment of novel symbionts in the deep terrestrial subsurface.</title>
        <authorList>
            <person name="Probst A.J."/>
            <person name="Ladd B."/>
            <person name="Jarett J.K."/>
            <person name="Geller-Mcgrath D.E."/>
            <person name="Sieber C.M."/>
            <person name="Emerson J.B."/>
            <person name="Anantharaman K."/>
            <person name="Thomas B.C."/>
            <person name="Malmstrom R."/>
            <person name="Stieglmeier M."/>
            <person name="Klingl A."/>
            <person name="Woyke T."/>
            <person name="Ryan C.M."/>
            <person name="Banfield J.F."/>
        </authorList>
    </citation>
    <scope>NUCLEOTIDE SEQUENCE [LARGE SCALE GENOMIC DNA]</scope>
    <source>
        <strain evidence="2">CG17_big_fil_post_rev_8_21_14_2_50_48_46</strain>
    </source>
</reference>
<protein>
    <submittedName>
        <fullName evidence="2">Uncharacterized protein</fullName>
    </submittedName>
</protein>
<dbReference type="Proteomes" id="UP000231019">
    <property type="component" value="Unassembled WGS sequence"/>
</dbReference>
<comment type="caution">
    <text evidence="2">The sequence shown here is derived from an EMBL/GenBank/DDBJ whole genome shotgun (WGS) entry which is preliminary data.</text>
</comment>
<dbReference type="AlphaFoldDB" id="A0A2M7G264"/>
<evidence type="ECO:0000313" key="3">
    <source>
        <dbReference type="Proteomes" id="UP000231019"/>
    </source>
</evidence>
<feature type="transmembrane region" description="Helical" evidence="1">
    <location>
        <begin position="71"/>
        <end position="88"/>
    </location>
</feature>
<dbReference type="EMBL" id="PFFQ01000042">
    <property type="protein sequence ID" value="PIW15880.1"/>
    <property type="molecule type" value="Genomic_DNA"/>
</dbReference>
<feature type="transmembrane region" description="Helical" evidence="1">
    <location>
        <begin position="40"/>
        <end position="59"/>
    </location>
</feature>
<feature type="transmembrane region" description="Helical" evidence="1">
    <location>
        <begin position="6"/>
        <end position="28"/>
    </location>
</feature>
<gene>
    <name evidence="2" type="ORF">COW36_15535</name>
</gene>
<organism evidence="2 3">
    <name type="scientific">bacterium (Candidatus Blackallbacteria) CG17_big_fil_post_rev_8_21_14_2_50_48_46</name>
    <dbReference type="NCBI Taxonomy" id="2014261"/>
    <lineage>
        <taxon>Bacteria</taxon>
        <taxon>Candidatus Blackallbacteria</taxon>
    </lineage>
</organism>
<keyword evidence="1" id="KW-1133">Transmembrane helix</keyword>
<feature type="transmembrane region" description="Helical" evidence="1">
    <location>
        <begin position="164"/>
        <end position="186"/>
    </location>
</feature>
<sequence>MSALFLHLATGLCIGLCLSLLGLILWALQESSLSTKARIWTALGLSTWLCFTALLAWGGFFQDFSNTPPRIFSVVMPALIASLILAFHPKLEPLLLKIPGQWLIGFQTFRIGVEIFLWCLFLAGICPQQMTFEGRNWDILTGLTAPLLVWLWSKKPDLETQLLLVWNLGGIGLLLNIVIVSVLSMPTAFQVFTNPPANTFVASFPFIWLPCFLVPLALWGHLVSLRQWVLKTKQAP</sequence>